<dbReference type="InterPro" id="IPR026881">
    <property type="entry name" value="WYL_dom"/>
</dbReference>
<dbReference type="Gene3D" id="1.10.10.10">
    <property type="entry name" value="Winged helix-like DNA-binding domain superfamily/Winged helix DNA-binding domain"/>
    <property type="match status" value="1"/>
</dbReference>
<dbReference type="EMBL" id="FZOD01000045">
    <property type="protein sequence ID" value="SNT45881.1"/>
    <property type="molecule type" value="Genomic_DNA"/>
</dbReference>
<proteinExistence type="predicted"/>
<dbReference type="Pfam" id="PF13280">
    <property type="entry name" value="WYL"/>
    <property type="match status" value="1"/>
</dbReference>
<protein>
    <submittedName>
        <fullName evidence="4">HTH domain-containing protein</fullName>
    </submittedName>
</protein>
<evidence type="ECO:0000313" key="5">
    <source>
        <dbReference type="Proteomes" id="UP000198282"/>
    </source>
</evidence>
<feature type="region of interest" description="Disordered" evidence="1">
    <location>
        <begin position="107"/>
        <end position="147"/>
    </location>
</feature>
<dbReference type="InterPro" id="IPR051534">
    <property type="entry name" value="CBASS_pafABC_assoc_protein"/>
</dbReference>
<feature type="domain" description="WYL" evidence="3">
    <location>
        <begin position="150"/>
        <end position="212"/>
    </location>
</feature>
<dbReference type="Pfam" id="PF08279">
    <property type="entry name" value="HTH_11"/>
    <property type="match status" value="1"/>
</dbReference>
<dbReference type="RefSeq" id="WP_089211298.1">
    <property type="nucleotide sequence ID" value="NZ_FZOD01000045.1"/>
</dbReference>
<dbReference type="Proteomes" id="UP000198282">
    <property type="component" value="Unassembled WGS sequence"/>
</dbReference>
<dbReference type="SUPFAM" id="SSF46785">
    <property type="entry name" value="Winged helix' DNA-binding domain"/>
    <property type="match status" value="1"/>
</dbReference>
<dbReference type="InterPro" id="IPR013196">
    <property type="entry name" value="HTH_11"/>
</dbReference>
<feature type="region of interest" description="Disordered" evidence="1">
    <location>
        <begin position="217"/>
        <end position="237"/>
    </location>
</feature>
<evidence type="ECO:0000259" key="3">
    <source>
        <dbReference type="Pfam" id="PF13280"/>
    </source>
</evidence>
<dbReference type="InterPro" id="IPR036390">
    <property type="entry name" value="WH_DNA-bd_sf"/>
</dbReference>
<dbReference type="PANTHER" id="PTHR34580">
    <property type="match status" value="1"/>
</dbReference>
<evidence type="ECO:0000313" key="4">
    <source>
        <dbReference type="EMBL" id="SNT45881.1"/>
    </source>
</evidence>
<evidence type="ECO:0000259" key="2">
    <source>
        <dbReference type="Pfam" id="PF08279"/>
    </source>
</evidence>
<accession>A0A239MT17</accession>
<dbReference type="InterPro" id="IPR036388">
    <property type="entry name" value="WH-like_DNA-bd_sf"/>
</dbReference>
<dbReference type="PROSITE" id="PS52050">
    <property type="entry name" value="WYL"/>
    <property type="match status" value="1"/>
</dbReference>
<organism evidence="4 5">
    <name type="scientific">Streptosporangium subroseum</name>
    <dbReference type="NCBI Taxonomy" id="106412"/>
    <lineage>
        <taxon>Bacteria</taxon>
        <taxon>Bacillati</taxon>
        <taxon>Actinomycetota</taxon>
        <taxon>Actinomycetes</taxon>
        <taxon>Streptosporangiales</taxon>
        <taxon>Streptosporangiaceae</taxon>
        <taxon>Streptosporangium</taxon>
    </lineage>
</organism>
<sequence length="237" mass="25805">MNHTDRLYALVEELRAIAPRHRSARELAAGFEVSVRTIERDIHALQQSGVPIQAGPGGHGYALGESMSPSPLTFTPAEAVAVAVALSGARDTPFAFQARSALRKLAAAMSPPESGPESGSEDGSEGGEPERPAARGHAITEPEPYPRASRVIEQALLHRRVLRLEYEDQKGRTTVREVEPATFVGGRGGHWYLVGMCRLRQDVRAFRLDRIGWAEETGETAPEHPPEWFSQPEAAEA</sequence>
<gene>
    <name evidence="4" type="ORF">SAMN05216276_104562</name>
</gene>
<dbReference type="OrthoDB" id="3171994at2"/>
<reference evidence="4 5" key="1">
    <citation type="submission" date="2017-06" db="EMBL/GenBank/DDBJ databases">
        <authorList>
            <person name="Kim H.J."/>
            <person name="Triplett B.A."/>
        </authorList>
    </citation>
    <scope>NUCLEOTIDE SEQUENCE [LARGE SCALE GENOMIC DNA]</scope>
    <source>
        <strain evidence="4 5">CGMCC 4.2132</strain>
    </source>
</reference>
<keyword evidence="5" id="KW-1185">Reference proteome</keyword>
<feature type="domain" description="Helix-turn-helix type 11" evidence="2">
    <location>
        <begin position="6"/>
        <end position="61"/>
    </location>
</feature>
<dbReference type="AlphaFoldDB" id="A0A239MT17"/>
<name>A0A239MT17_9ACTN</name>
<evidence type="ECO:0000256" key="1">
    <source>
        <dbReference type="SAM" id="MobiDB-lite"/>
    </source>
</evidence>
<dbReference type="PANTHER" id="PTHR34580:SF3">
    <property type="entry name" value="PROTEIN PAFB"/>
    <property type="match status" value="1"/>
</dbReference>